<dbReference type="Proteomes" id="UP001430584">
    <property type="component" value="Unassembled WGS sequence"/>
</dbReference>
<evidence type="ECO:0000256" key="1">
    <source>
        <dbReference type="SAM" id="MobiDB-lite"/>
    </source>
</evidence>
<protein>
    <recommendedName>
        <fullName evidence="4">Zinc finger PHD-type domain-containing protein</fullName>
    </recommendedName>
</protein>
<dbReference type="Gene3D" id="3.30.40.10">
    <property type="entry name" value="Zinc/RING finger domain, C3HC4 (zinc finger)"/>
    <property type="match status" value="1"/>
</dbReference>
<evidence type="ECO:0008006" key="4">
    <source>
        <dbReference type="Google" id="ProtNLM"/>
    </source>
</evidence>
<sequence length="1004" mass="112693">MGYFFSSAPPTCILFTPSTLERPTMATERWKDDADWEPPRHQSMLKPPPAAWFVWEDTPGLDHHCPVCGVPNSHAGTLLNICLGEHVMPCPKYHQNLFWPNKTHECDPCNRSREEHFKRHKAIAITLRELGRLTGSGHSGSGSPPSPSESDWAEGDGATQQRRRKQNKLAKKLDKALSRKPPPDTIAGADVARVALAFHPDADDRHEAGDQHFIELDDPDFPDNVRWDGRGYAWYRRQVDVTGTVISPDFDELAAAALRRLNVDVPSHATPKQKLTKDQKSVVNQLLALAKADFEHLWNEEVETAKRRGGFLRFIRASALDRIKESRKERLEYATRQRRADEPDRAIDRVLHVQDANDQVQDDFHEEFPPRNVLNHPEAEPANALGIDFPADEPEDNIPGDTFEGTATVQKEESDPTVFNFGSGSDNAKPKKQEGKEIAKASEHAAALPVLTRPEEIPLPPPNKKELIEWEAEASKAKFRYTLNNTPPRAERFLDAKDFFQAGVYNMFNHDISATPRDTPLEPRPDPEKDFLVTDSMHHIDHLHPRHDDWKAFTKHLGRYKPHPWQTASYDAHKSPDYSVPSKLSAARLVVPMGEEVFMTEQQYVAAIRATIDGGAPGCPEGHVCMMMHNTIVPFAFDASQMAPAYLVDQFSRGDGFLAEQCWQYHLFGRLNQKNLALRDGLRRKRDLALYDPRLATFTPLEAAQLARLEGPLNDSRVPRTCICHGLETARMITCDNVLCPDGGAVHARCMDIDYAPGEGERHFCHSCAGDVLWFMSEDRAKRRAAVAITKLPPPAVERDYARVAELVCQVLRILHNQAGPRQFERIVPVEVIAADVVGTMDACVDKGVATPDPWLLVSRILSDRTLDGHVRSQERSLLDFCDVCAGEHGRSTRHLPESKRVKVEKNVKISAVRTLNQGSGKNAAEDWNGQDDGKKGEKRAKGKIEEGEENGETAAEEGGGECVEFELEWQALELGSDARRLYHSDPVLSAESVVRWEKLVKQR</sequence>
<reference evidence="2 3" key="1">
    <citation type="submission" date="2024-02" db="EMBL/GenBank/DDBJ databases">
        <title>De novo assembly and annotation of 12 fungi associated with fruit tree decline syndrome in Ontario, Canada.</title>
        <authorList>
            <person name="Sulman M."/>
            <person name="Ellouze W."/>
            <person name="Ilyukhin E."/>
        </authorList>
    </citation>
    <scope>NUCLEOTIDE SEQUENCE [LARGE SCALE GENOMIC DNA]</scope>
    <source>
        <strain evidence="2 3">FDS-637</strain>
    </source>
</reference>
<name>A0ABR3C771_9PEZI</name>
<feature type="compositionally biased region" description="Acidic residues" evidence="1">
    <location>
        <begin position="947"/>
        <end position="961"/>
    </location>
</feature>
<feature type="region of interest" description="Disordered" evidence="1">
    <location>
        <begin position="133"/>
        <end position="186"/>
    </location>
</feature>
<dbReference type="SUPFAM" id="SSF57903">
    <property type="entry name" value="FYVE/PHD zinc finger"/>
    <property type="match status" value="1"/>
</dbReference>
<dbReference type="GeneID" id="92012818"/>
<keyword evidence="3" id="KW-1185">Reference proteome</keyword>
<accession>A0ABR3C771</accession>
<feature type="compositionally biased region" description="Basic residues" evidence="1">
    <location>
        <begin position="161"/>
        <end position="170"/>
    </location>
</feature>
<dbReference type="EMBL" id="JAJVCZ030000009">
    <property type="protein sequence ID" value="KAL0256339.1"/>
    <property type="molecule type" value="Genomic_DNA"/>
</dbReference>
<proteinExistence type="predicted"/>
<comment type="caution">
    <text evidence="2">The sequence shown here is derived from an EMBL/GenBank/DDBJ whole genome shotgun (WGS) entry which is preliminary data.</text>
</comment>
<evidence type="ECO:0000313" key="3">
    <source>
        <dbReference type="Proteomes" id="UP001430584"/>
    </source>
</evidence>
<feature type="region of interest" description="Disordered" evidence="1">
    <location>
        <begin position="918"/>
        <end position="961"/>
    </location>
</feature>
<dbReference type="InterPro" id="IPR013083">
    <property type="entry name" value="Znf_RING/FYVE/PHD"/>
</dbReference>
<evidence type="ECO:0000313" key="2">
    <source>
        <dbReference type="EMBL" id="KAL0256339.1"/>
    </source>
</evidence>
<feature type="region of interest" description="Disordered" evidence="1">
    <location>
        <begin position="400"/>
        <end position="436"/>
    </location>
</feature>
<gene>
    <name evidence="2" type="ORF">SLS55_008733</name>
</gene>
<organism evidence="2 3">
    <name type="scientific">Diplodia seriata</name>
    <dbReference type="NCBI Taxonomy" id="420778"/>
    <lineage>
        <taxon>Eukaryota</taxon>
        <taxon>Fungi</taxon>
        <taxon>Dikarya</taxon>
        <taxon>Ascomycota</taxon>
        <taxon>Pezizomycotina</taxon>
        <taxon>Dothideomycetes</taxon>
        <taxon>Dothideomycetes incertae sedis</taxon>
        <taxon>Botryosphaeriales</taxon>
        <taxon>Botryosphaeriaceae</taxon>
        <taxon>Diplodia</taxon>
    </lineage>
</organism>
<dbReference type="InterPro" id="IPR011011">
    <property type="entry name" value="Znf_FYVE_PHD"/>
</dbReference>
<dbReference type="RefSeq" id="XP_066629368.1">
    <property type="nucleotide sequence ID" value="XM_066780139.1"/>
</dbReference>